<accession>A0A2S4MQ41</accession>
<dbReference type="GO" id="GO:0006355">
    <property type="term" value="P:regulation of DNA-templated transcription"/>
    <property type="evidence" value="ECO:0007669"/>
    <property type="project" value="InterPro"/>
</dbReference>
<dbReference type="PANTHER" id="PTHR47691">
    <property type="entry name" value="REGULATOR-RELATED"/>
    <property type="match status" value="1"/>
</dbReference>
<dbReference type="PRINTS" id="PR00364">
    <property type="entry name" value="DISEASERSIST"/>
</dbReference>
<organism evidence="4 5">
    <name type="scientific">Bosea psychrotolerans</name>
    <dbReference type="NCBI Taxonomy" id="1871628"/>
    <lineage>
        <taxon>Bacteria</taxon>
        <taxon>Pseudomonadati</taxon>
        <taxon>Pseudomonadota</taxon>
        <taxon>Alphaproteobacteria</taxon>
        <taxon>Hyphomicrobiales</taxon>
        <taxon>Boseaceae</taxon>
        <taxon>Bosea</taxon>
    </lineage>
</organism>
<keyword evidence="5" id="KW-1185">Reference proteome</keyword>
<dbReference type="Pfam" id="PF20703">
    <property type="entry name" value="nSTAND1"/>
    <property type="match status" value="1"/>
</dbReference>
<dbReference type="Gene3D" id="1.10.10.10">
    <property type="entry name" value="Winged helix-like DNA-binding domain superfamily/Winged helix DNA-binding domain"/>
    <property type="match status" value="1"/>
</dbReference>
<evidence type="ECO:0000256" key="1">
    <source>
        <dbReference type="ARBA" id="ARBA00023125"/>
    </source>
</evidence>
<dbReference type="InterPro" id="IPR036388">
    <property type="entry name" value="WH-like_DNA-bd_sf"/>
</dbReference>
<dbReference type="PROSITE" id="PS51755">
    <property type="entry name" value="OMPR_PHOB"/>
    <property type="match status" value="1"/>
</dbReference>
<feature type="DNA-binding region" description="OmpR/PhoB-type" evidence="2">
    <location>
        <begin position="19"/>
        <end position="117"/>
    </location>
</feature>
<evidence type="ECO:0000256" key="2">
    <source>
        <dbReference type="PROSITE-ProRule" id="PRU01091"/>
    </source>
</evidence>
<dbReference type="Gene3D" id="1.25.40.10">
    <property type="entry name" value="Tetratricopeptide repeat domain"/>
    <property type="match status" value="1"/>
</dbReference>
<dbReference type="Pfam" id="PF25872">
    <property type="entry name" value="HTH_77"/>
    <property type="match status" value="1"/>
</dbReference>
<dbReference type="Proteomes" id="UP000236919">
    <property type="component" value="Unassembled WGS sequence"/>
</dbReference>
<dbReference type="CDD" id="cd00383">
    <property type="entry name" value="trans_reg_C"/>
    <property type="match status" value="1"/>
</dbReference>
<dbReference type="GO" id="GO:0000160">
    <property type="term" value="P:phosphorelay signal transduction system"/>
    <property type="evidence" value="ECO:0007669"/>
    <property type="project" value="InterPro"/>
</dbReference>
<dbReference type="InterPro" id="IPR027417">
    <property type="entry name" value="P-loop_NTPase"/>
</dbReference>
<evidence type="ECO:0000259" key="3">
    <source>
        <dbReference type="PROSITE" id="PS51755"/>
    </source>
</evidence>
<dbReference type="InterPro" id="IPR001867">
    <property type="entry name" value="OmpR/PhoB-type_DNA-bd"/>
</dbReference>
<proteinExistence type="predicted"/>
<dbReference type="SUPFAM" id="SSF52540">
    <property type="entry name" value="P-loop containing nucleoside triphosphate hydrolases"/>
    <property type="match status" value="1"/>
</dbReference>
<sequence length="968" mass="106988">MRWSGSADASPNVDGRDMDEGLCFGDFVLFPRSRALVEGSRRVQIGSRAFDILCLLVERAGLFVSKRDILAHAWPTTHVEDANIRVQVAELRKVLGDGREGRRYIVNAPSRGYAFIAPVGRIVAPSQAGLKPPAKNPALRSMPAALGKIIGRAEASRTLLGEIGHRRLVTVVGTGGVGKTTLVASVMSQLIEGPDAGRWRKICFVDLAPVSDERVVLRAFASALDIAIVNDEATSSLVQHIRDEACLIVVDNCEHVIDAVADIIEAILRDAPAIHVLATSREPLRAECEWVHRLHPLEVPPATNGLSLREAIAYPAIELFVERAGLRSGGYQLHEDDVEPVIEICRRLDGIPLALELAAGRLDAFGARGLAAILDNALSVLTKGRRRAMPRQQTLRATLDWSFRLLKPRDQILLRRLAVFSNRFTLQSASSVVAGDELAVSDVVEGIADLVAQSLVTPDMHGDDTHFFLLETTRAYAREKLALAPEENHVSKRHAVLCCELLAELVELFDEDDQAALARSFSILSDTRRALQWAFSSTGDRELGVVLTVETVPLWLRLSLVNECHQWVEEALDLRDDQPRPGQSEVMKLQAARAWSLMYKASTAHQTGAAWILARDLAERAGDNDYRLRSLWGLWAGQMKSAAFVDASEAAARFKQVSQQSADPDDCIIADRLIGTSLHFLGDQARARSHIERMLANYNVPRHRRHIVRYQVAPQVAALVTQARILWVQGYAEEAMRAADASVDAARAIDHRLSLCFALAQAASPLALLEGDLNYAEEQTDLLFEETDRHRLDVWHIYATAYRGQLLLRRGEIQSGLPLIETAVEQLRSARFMQHYSAFMVALVEGLVLANRLDAADAAVEGAIAHATSAGDRWIAPEIFRLKGEIAFHRHDVEQGEIYFARSIELAHEQRALAWQLRTAISLSRILDASGRTGHARRLLTARLTQLTEGFDGDGYISLRRALKRITN</sequence>
<dbReference type="InterPro" id="IPR058852">
    <property type="entry name" value="HTH_77"/>
</dbReference>
<keyword evidence="1 2" id="KW-0238">DNA-binding</keyword>
<dbReference type="InterPro" id="IPR011990">
    <property type="entry name" value="TPR-like_helical_dom_sf"/>
</dbReference>
<name>A0A2S4MQ41_9HYPH</name>
<dbReference type="AlphaFoldDB" id="A0A2S4MQ41"/>
<comment type="caution">
    <text evidence="4">The sequence shown here is derived from an EMBL/GenBank/DDBJ whole genome shotgun (WGS) entry which is preliminary data.</text>
</comment>
<dbReference type="SUPFAM" id="SSF48452">
    <property type="entry name" value="TPR-like"/>
    <property type="match status" value="1"/>
</dbReference>
<evidence type="ECO:0000313" key="4">
    <source>
        <dbReference type="EMBL" id="POR56863.1"/>
    </source>
</evidence>
<protein>
    <submittedName>
        <fullName evidence="4">Putative ATPase</fullName>
    </submittedName>
</protein>
<reference evidence="4 5" key="1">
    <citation type="submission" date="2018-01" db="EMBL/GenBank/DDBJ databases">
        <title>Genomic Encyclopedia of Type Strains, Phase III (KMG-III): the genomes of soil and plant-associated and newly described type strains.</title>
        <authorList>
            <person name="Whitman W."/>
        </authorList>
    </citation>
    <scope>NUCLEOTIDE SEQUENCE [LARGE SCALE GENOMIC DNA]</scope>
    <source>
        <strain evidence="4 5">1131</strain>
    </source>
</reference>
<dbReference type="InterPro" id="IPR016032">
    <property type="entry name" value="Sig_transdc_resp-reg_C-effctor"/>
</dbReference>
<gene>
    <name evidence="4" type="ORF">CYD53_101386</name>
</gene>
<dbReference type="PANTHER" id="PTHR47691:SF3">
    <property type="entry name" value="HTH-TYPE TRANSCRIPTIONAL REGULATOR RV0890C-RELATED"/>
    <property type="match status" value="1"/>
</dbReference>
<dbReference type="Pfam" id="PF00486">
    <property type="entry name" value="Trans_reg_C"/>
    <property type="match status" value="1"/>
</dbReference>
<dbReference type="SUPFAM" id="SSF46894">
    <property type="entry name" value="C-terminal effector domain of the bipartite response regulators"/>
    <property type="match status" value="1"/>
</dbReference>
<feature type="domain" description="OmpR/PhoB-type" evidence="3">
    <location>
        <begin position="19"/>
        <end position="117"/>
    </location>
</feature>
<dbReference type="EMBL" id="PQFZ01000001">
    <property type="protein sequence ID" value="POR56863.1"/>
    <property type="molecule type" value="Genomic_DNA"/>
</dbReference>
<dbReference type="GO" id="GO:0003677">
    <property type="term" value="F:DNA binding"/>
    <property type="evidence" value="ECO:0007669"/>
    <property type="project" value="UniProtKB-UniRule"/>
</dbReference>
<dbReference type="Gene3D" id="3.40.50.300">
    <property type="entry name" value="P-loop containing nucleotide triphosphate hydrolases"/>
    <property type="match status" value="1"/>
</dbReference>
<dbReference type="SMART" id="SM00862">
    <property type="entry name" value="Trans_reg_C"/>
    <property type="match status" value="1"/>
</dbReference>
<dbReference type="InterPro" id="IPR049052">
    <property type="entry name" value="nSTAND1"/>
</dbReference>
<evidence type="ECO:0000313" key="5">
    <source>
        <dbReference type="Proteomes" id="UP000236919"/>
    </source>
</evidence>